<comment type="caution">
    <text evidence="1">The sequence shown here is derived from an EMBL/GenBank/DDBJ whole genome shotgun (WGS) entry which is preliminary data.</text>
</comment>
<dbReference type="EMBL" id="JAPUUL010004277">
    <property type="protein sequence ID" value="KAJ8119851.1"/>
    <property type="molecule type" value="Genomic_DNA"/>
</dbReference>
<sequence>MSAGSSSVPSFGEAEAKSTGVQPTIEPLDPPHKRSSDSKKQSDDEKAQNGSHDGVGEKGLFEDAVEVDADLEVEDDPEISQIPPEVRRVVSLHDDSRYSLSLLMLRAVDSL</sequence>
<name>A0ACC2IXL2_9PEZI</name>
<protein>
    <submittedName>
        <fullName evidence="1">Uncharacterized protein</fullName>
    </submittedName>
</protein>
<proteinExistence type="predicted"/>
<dbReference type="Proteomes" id="UP001153332">
    <property type="component" value="Unassembled WGS sequence"/>
</dbReference>
<reference evidence="1" key="1">
    <citation type="submission" date="2022-12" db="EMBL/GenBank/DDBJ databases">
        <title>Genome Sequence of Lasiodiplodia mahajangana.</title>
        <authorList>
            <person name="Buettner E."/>
        </authorList>
    </citation>
    <scope>NUCLEOTIDE SEQUENCE</scope>
    <source>
        <strain evidence="1">VT137</strain>
    </source>
</reference>
<keyword evidence="2" id="KW-1185">Reference proteome</keyword>
<gene>
    <name evidence="1" type="ORF">O1611_g10519</name>
</gene>
<organism evidence="1 2">
    <name type="scientific">Lasiodiplodia mahajangana</name>
    <dbReference type="NCBI Taxonomy" id="1108764"/>
    <lineage>
        <taxon>Eukaryota</taxon>
        <taxon>Fungi</taxon>
        <taxon>Dikarya</taxon>
        <taxon>Ascomycota</taxon>
        <taxon>Pezizomycotina</taxon>
        <taxon>Dothideomycetes</taxon>
        <taxon>Dothideomycetes incertae sedis</taxon>
        <taxon>Botryosphaeriales</taxon>
        <taxon>Botryosphaeriaceae</taxon>
        <taxon>Lasiodiplodia</taxon>
    </lineage>
</organism>
<evidence type="ECO:0000313" key="2">
    <source>
        <dbReference type="Proteomes" id="UP001153332"/>
    </source>
</evidence>
<evidence type="ECO:0000313" key="1">
    <source>
        <dbReference type="EMBL" id="KAJ8119851.1"/>
    </source>
</evidence>
<accession>A0ACC2IXL2</accession>